<dbReference type="OrthoDB" id="5537785at2759"/>
<organism evidence="2 3">
    <name type="scientific">Coemansia interrupta</name>
    <dbReference type="NCBI Taxonomy" id="1126814"/>
    <lineage>
        <taxon>Eukaryota</taxon>
        <taxon>Fungi</taxon>
        <taxon>Fungi incertae sedis</taxon>
        <taxon>Zoopagomycota</taxon>
        <taxon>Kickxellomycotina</taxon>
        <taxon>Kickxellomycetes</taxon>
        <taxon>Kickxellales</taxon>
        <taxon>Kickxellaceae</taxon>
        <taxon>Coemansia</taxon>
    </lineage>
</organism>
<dbReference type="EMBL" id="JANBUM010000027">
    <property type="protein sequence ID" value="KAJ2787283.1"/>
    <property type="molecule type" value="Genomic_DNA"/>
</dbReference>
<comment type="caution">
    <text evidence="2">The sequence shown here is derived from an EMBL/GenBank/DDBJ whole genome shotgun (WGS) entry which is preliminary data.</text>
</comment>
<dbReference type="AlphaFoldDB" id="A0A9W8HJ89"/>
<evidence type="ECO:0000256" key="1">
    <source>
        <dbReference type="SAM" id="MobiDB-lite"/>
    </source>
</evidence>
<protein>
    <submittedName>
        <fullName evidence="2">Uncharacterized protein</fullName>
    </submittedName>
</protein>
<evidence type="ECO:0000313" key="2">
    <source>
        <dbReference type="EMBL" id="KAJ2787283.1"/>
    </source>
</evidence>
<proteinExistence type="predicted"/>
<gene>
    <name evidence="2" type="ORF">GGI15_000833</name>
</gene>
<name>A0A9W8HJ89_9FUNG</name>
<sequence length="229" mass="24808">MFNPLNPHSTVAQNKENAVQGSAVRAGKIGLLNAKNASNAHPSKAFGSPHPSNTPSAKQPAGKVAQRTGLRNTVSTPLAKPKLAPITHDQPPKTIKRRQGLFKGPQMQELVIPTPELTLEPEYAPPKPSSPVFDAETLFGCEINIGLIPKTQSSTYGAQMRELPPLDLDLEALLDIPSTPPKKWRKSAIPRPLLVPSPISIPCKPELLVAESLNPTRIPKPKLKRKRLV</sequence>
<feature type="region of interest" description="Disordered" evidence="1">
    <location>
        <begin position="33"/>
        <end position="77"/>
    </location>
</feature>
<evidence type="ECO:0000313" key="3">
    <source>
        <dbReference type="Proteomes" id="UP001140172"/>
    </source>
</evidence>
<accession>A0A9W8HJ89</accession>
<keyword evidence="3" id="KW-1185">Reference proteome</keyword>
<dbReference type="Proteomes" id="UP001140172">
    <property type="component" value="Unassembled WGS sequence"/>
</dbReference>
<reference evidence="2" key="1">
    <citation type="submission" date="2022-07" db="EMBL/GenBank/DDBJ databases">
        <title>Phylogenomic reconstructions and comparative analyses of Kickxellomycotina fungi.</title>
        <authorList>
            <person name="Reynolds N.K."/>
            <person name="Stajich J.E."/>
            <person name="Barry K."/>
            <person name="Grigoriev I.V."/>
            <person name="Crous P."/>
            <person name="Smith M.E."/>
        </authorList>
    </citation>
    <scope>NUCLEOTIDE SEQUENCE</scope>
    <source>
        <strain evidence="2">BCRC 34489</strain>
    </source>
</reference>
<feature type="region of interest" description="Disordered" evidence="1">
    <location>
        <begin position="1"/>
        <end position="20"/>
    </location>
</feature>